<dbReference type="InterPro" id="IPR001279">
    <property type="entry name" value="Metallo-B-lactamas"/>
</dbReference>
<dbReference type="AlphaFoldDB" id="A0A1G9TW20"/>
<protein>
    <submittedName>
        <fullName evidence="2">Phosphoribosyl 1,2-cyclic phosphodiesterase</fullName>
    </submittedName>
</protein>
<evidence type="ECO:0000259" key="1">
    <source>
        <dbReference type="SMART" id="SM00849"/>
    </source>
</evidence>
<organism evidence="2 3">
    <name type="scientific">Daejeonella rubra</name>
    <dbReference type="NCBI Taxonomy" id="990371"/>
    <lineage>
        <taxon>Bacteria</taxon>
        <taxon>Pseudomonadati</taxon>
        <taxon>Bacteroidota</taxon>
        <taxon>Sphingobacteriia</taxon>
        <taxon>Sphingobacteriales</taxon>
        <taxon>Sphingobacteriaceae</taxon>
        <taxon>Daejeonella</taxon>
    </lineage>
</organism>
<dbReference type="Gene3D" id="3.60.15.10">
    <property type="entry name" value="Ribonuclease Z/Hydroxyacylglutathione hydrolase-like"/>
    <property type="match status" value="1"/>
</dbReference>
<dbReference type="SUPFAM" id="SSF56281">
    <property type="entry name" value="Metallo-hydrolase/oxidoreductase"/>
    <property type="match status" value="1"/>
</dbReference>
<name>A0A1G9TW20_9SPHI</name>
<dbReference type="PANTHER" id="PTHR47619">
    <property type="entry name" value="METALLO-HYDROLASE YYCJ-RELATED"/>
    <property type="match status" value="1"/>
</dbReference>
<dbReference type="Pfam" id="PF12706">
    <property type="entry name" value="Lactamase_B_2"/>
    <property type="match status" value="1"/>
</dbReference>
<dbReference type="EMBL" id="FNHH01000014">
    <property type="protein sequence ID" value="SDM51604.1"/>
    <property type="molecule type" value="Genomic_DNA"/>
</dbReference>
<evidence type="ECO:0000313" key="2">
    <source>
        <dbReference type="EMBL" id="SDM51604.1"/>
    </source>
</evidence>
<dbReference type="InterPro" id="IPR052533">
    <property type="entry name" value="WalJ/YycJ-like"/>
</dbReference>
<dbReference type="Proteomes" id="UP000199226">
    <property type="component" value="Unassembled WGS sequence"/>
</dbReference>
<feature type="domain" description="Metallo-beta-lactamase" evidence="1">
    <location>
        <begin position="13"/>
        <end position="188"/>
    </location>
</feature>
<proteinExistence type="predicted"/>
<dbReference type="SMART" id="SM00849">
    <property type="entry name" value="Lactamase_B"/>
    <property type="match status" value="1"/>
</dbReference>
<keyword evidence="3" id="KW-1185">Reference proteome</keyword>
<sequence>MALSFTSLNSGSNGNCYYIENQNDAILVDAGITCRETEKRMERLGLSMTKVRAIFVSHEHSDHIRGIPVIAKKYKLPVFITEGTLKKSGFSLESHLLRTFKAHEAVQIGDLEITAFPKFHDASEPHSFIISCNGIKVGVFTDIGIPCENVIRYFSACHAAFLEANYDEDMLENGRYPYHLKARIRGGHGHLSNKQALDLFCNNGTHMSHLLLSHLSRDNNNPDLVLELFKSRSQGTEIIVASREMETKVYHIIHPSIVPIEKKAKIEFVQYSLFS</sequence>
<evidence type="ECO:0000313" key="3">
    <source>
        <dbReference type="Proteomes" id="UP000199226"/>
    </source>
</evidence>
<dbReference type="RefSeq" id="WP_090704845.1">
    <property type="nucleotide sequence ID" value="NZ_FNHH01000014.1"/>
</dbReference>
<accession>A0A1G9TW20</accession>
<dbReference type="PANTHER" id="PTHR47619:SF1">
    <property type="entry name" value="EXODEOXYRIBONUCLEASE WALJ"/>
    <property type="match status" value="1"/>
</dbReference>
<dbReference type="InterPro" id="IPR036866">
    <property type="entry name" value="RibonucZ/Hydroxyglut_hydro"/>
</dbReference>
<dbReference type="OrthoDB" id="9781189at2"/>
<reference evidence="3" key="1">
    <citation type="submission" date="2016-10" db="EMBL/GenBank/DDBJ databases">
        <authorList>
            <person name="Varghese N."/>
            <person name="Submissions S."/>
        </authorList>
    </citation>
    <scope>NUCLEOTIDE SEQUENCE [LARGE SCALE GENOMIC DNA]</scope>
    <source>
        <strain evidence="3">DSM 24536</strain>
    </source>
</reference>
<gene>
    <name evidence="2" type="ORF">SAMN05421813_11450</name>
</gene>
<dbReference type="STRING" id="990371.SAMN05421813_11450"/>